<dbReference type="AlphaFoldDB" id="A0A0F4LUH5"/>
<accession>A0A0F4LUH5</accession>
<feature type="signal peptide" evidence="1">
    <location>
        <begin position="1"/>
        <end position="25"/>
    </location>
</feature>
<sequence>MKSKKILTMLAAATVALTTATPALVNQPAQVQAATVKKNKYGFNKLYTFPKTWRGKWYSTNNLTPNPMNIQKNSFDTPWANDHVKAVEIGTVKGTKKYPWQMSRAWKSKNADLFAKYARVTTKTMNGDKWTIVSPVDEKSTKMGYAFTVKTEVIDGKKESVLFQSHPQVGEVTNQYFRTEDLAKKYAAHEFKNMKYSKVNPRN</sequence>
<dbReference type="STRING" id="303541.JF72_04740"/>
<protein>
    <submittedName>
        <fullName evidence="2">Uncharacterized protein</fullName>
    </submittedName>
</protein>
<evidence type="ECO:0000313" key="2">
    <source>
        <dbReference type="EMBL" id="KJY61196.1"/>
    </source>
</evidence>
<dbReference type="Proteomes" id="UP000033682">
    <property type="component" value="Unassembled WGS sequence"/>
</dbReference>
<comment type="caution">
    <text evidence="2">The sequence shown here is derived from an EMBL/GenBank/DDBJ whole genome shotgun (WGS) entry which is preliminary data.</text>
</comment>
<gene>
    <name evidence="2" type="ORF">JF72_04740</name>
</gene>
<evidence type="ECO:0000313" key="3">
    <source>
        <dbReference type="Proteomes" id="UP000033682"/>
    </source>
</evidence>
<reference evidence="2 3" key="1">
    <citation type="submission" date="2015-01" db="EMBL/GenBank/DDBJ databases">
        <title>Comparative genomics of the lactic acid bacteria isolated from the honey bee gut.</title>
        <authorList>
            <person name="Ellegaard K.M."/>
            <person name="Tamarit D."/>
            <person name="Javelind E."/>
            <person name="Olofsson T."/>
            <person name="Andersson S.G."/>
            <person name="Vasquez A."/>
        </authorList>
    </citation>
    <scope>NUCLEOTIDE SEQUENCE [LARGE SCALE GENOMIC DNA]</scope>
    <source>
        <strain evidence="2 3">Hma11</strain>
    </source>
</reference>
<name>A0A0F4LUH5_9LACO</name>
<organism evidence="2 3">
    <name type="scientific">Lactobacillus apis</name>
    <dbReference type="NCBI Taxonomy" id="303541"/>
    <lineage>
        <taxon>Bacteria</taxon>
        <taxon>Bacillati</taxon>
        <taxon>Bacillota</taxon>
        <taxon>Bacilli</taxon>
        <taxon>Lactobacillales</taxon>
        <taxon>Lactobacillaceae</taxon>
        <taxon>Lactobacillus</taxon>
    </lineage>
</organism>
<proteinExistence type="predicted"/>
<keyword evidence="3" id="KW-1185">Reference proteome</keyword>
<dbReference type="HOGENOM" id="CLU_1298462_0_0_9"/>
<dbReference type="RefSeq" id="WP_046306524.1">
    <property type="nucleotide sequence ID" value="NZ_CAMLAY010000002.1"/>
</dbReference>
<evidence type="ECO:0000256" key="1">
    <source>
        <dbReference type="SAM" id="SignalP"/>
    </source>
</evidence>
<keyword evidence="1" id="KW-0732">Signal</keyword>
<feature type="chain" id="PRO_5039410057" evidence="1">
    <location>
        <begin position="26"/>
        <end position="203"/>
    </location>
</feature>
<dbReference type="EMBL" id="JXLG01000005">
    <property type="protein sequence ID" value="KJY61196.1"/>
    <property type="molecule type" value="Genomic_DNA"/>
</dbReference>
<dbReference type="PATRIC" id="fig|303541.3.peg.624"/>